<sequence>MTTARLSPTFRDPAGSLLIVDNSVVRTIHPSARQAVLEFLASPFCLRMQERGDMVASIVDETSDTLQLHHPKIAIPTYPWEWTPSQWVAAAELTLSLAEEGLKDGWILKDATPLNVLFVGARPVFVDILSFERHDPTASIWLAYGQYMRTFLLPLLTHRMLAWPLSLSLFKRDGYEPIELYAALGWRQRLSRTAFWPITLPALLEKRKGSGDEAAKPRPVQKPELALHILRGTLKDLRARTRRALPEGAATEWSDYTTTLTHYTAAESDRKRAWMRHTLTTIFPGKTPGRVLDIGANTGEFSALAAEAGAEVIAIERDGATADKLFRMSREKGLNIQTIHADISRPTPAAGWEYGEQSALLPRLEEQFDLVLMLAVIHHLVLMEQIPLPAILELCHRLTRSHLVIEWVPAEDPMYKSLMRGRTELYGGLTEADLLAATGPGFDLLEREALANGRVLFLFQKRVS</sequence>
<dbReference type="Pfam" id="PF13489">
    <property type="entry name" value="Methyltransf_23"/>
    <property type="match status" value="1"/>
</dbReference>
<keyword evidence="1" id="KW-0808">Transferase</keyword>
<dbReference type="CDD" id="cd02440">
    <property type="entry name" value="AdoMet_MTases"/>
    <property type="match status" value="1"/>
</dbReference>
<dbReference type="InterPro" id="IPR029063">
    <property type="entry name" value="SAM-dependent_MTases_sf"/>
</dbReference>
<dbReference type="OrthoDB" id="9765084at2"/>
<keyword evidence="1" id="KW-0489">Methyltransferase</keyword>
<keyword evidence="2" id="KW-1185">Reference proteome</keyword>
<dbReference type="EMBL" id="FZOU01000001">
    <property type="protein sequence ID" value="SNS31906.1"/>
    <property type="molecule type" value="Genomic_DNA"/>
</dbReference>
<dbReference type="GO" id="GO:0032259">
    <property type="term" value="P:methylation"/>
    <property type="evidence" value="ECO:0007669"/>
    <property type="project" value="UniProtKB-KW"/>
</dbReference>
<organism evidence="1 2">
    <name type="scientific">Granulicella rosea</name>
    <dbReference type="NCBI Taxonomy" id="474952"/>
    <lineage>
        <taxon>Bacteria</taxon>
        <taxon>Pseudomonadati</taxon>
        <taxon>Acidobacteriota</taxon>
        <taxon>Terriglobia</taxon>
        <taxon>Terriglobales</taxon>
        <taxon>Acidobacteriaceae</taxon>
        <taxon>Granulicella</taxon>
    </lineage>
</organism>
<protein>
    <submittedName>
        <fullName evidence="1">Methyltransferase domain-containing protein</fullName>
    </submittedName>
</protein>
<accession>A0A239DHK9</accession>
<dbReference type="Proteomes" id="UP000198356">
    <property type="component" value="Unassembled WGS sequence"/>
</dbReference>
<reference evidence="1 2" key="1">
    <citation type="submission" date="2017-06" db="EMBL/GenBank/DDBJ databases">
        <authorList>
            <person name="Kim H.J."/>
            <person name="Triplett B.A."/>
        </authorList>
    </citation>
    <scope>NUCLEOTIDE SEQUENCE [LARGE SCALE GENOMIC DNA]</scope>
    <source>
        <strain evidence="1 2">DSM 18704</strain>
    </source>
</reference>
<evidence type="ECO:0000313" key="2">
    <source>
        <dbReference type="Proteomes" id="UP000198356"/>
    </source>
</evidence>
<gene>
    <name evidence="1" type="ORF">SAMN05421770_101477</name>
</gene>
<dbReference type="RefSeq" id="WP_089406768.1">
    <property type="nucleotide sequence ID" value="NZ_FZOU01000001.1"/>
</dbReference>
<dbReference type="SUPFAM" id="SSF53335">
    <property type="entry name" value="S-adenosyl-L-methionine-dependent methyltransferases"/>
    <property type="match status" value="1"/>
</dbReference>
<evidence type="ECO:0000313" key="1">
    <source>
        <dbReference type="EMBL" id="SNS31906.1"/>
    </source>
</evidence>
<proteinExistence type="predicted"/>
<dbReference type="Gene3D" id="3.40.50.150">
    <property type="entry name" value="Vaccinia Virus protein VP39"/>
    <property type="match status" value="1"/>
</dbReference>
<dbReference type="AlphaFoldDB" id="A0A239DHK9"/>
<dbReference type="GO" id="GO:0008168">
    <property type="term" value="F:methyltransferase activity"/>
    <property type="evidence" value="ECO:0007669"/>
    <property type="project" value="UniProtKB-KW"/>
</dbReference>
<name>A0A239DHK9_9BACT</name>